<sequence>MTVLLRTVTARLGRHGACCIRRVWWFAAVAWRVNGRKPRQVCIRDCWIPRYMPRSAPCDNYVMRTCLAAQASMNPCAVTAFHLLTLFRLLTISWQPTSGVSPALEGCVTTIQSLGVGQIGMPHAPPELCKLGPPSHSGDLMGALFAPQTIVFDSHNWKYCEA</sequence>
<proteinExistence type="predicted"/>
<name>A0A6A6SSW0_9PLEO</name>
<dbReference type="Proteomes" id="UP000799324">
    <property type="component" value="Unassembled WGS sequence"/>
</dbReference>
<evidence type="ECO:0000313" key="2">
    <source>
        <dbReference type="Proteomes" id="UP000799324"/>
    </source>
</evidence>
<accession>A0A6A6SSW0</accession>
<evidence type="ECO:0000313" key="1">
    <source>
        <dbReference type="EMBL" id="KAF2650866.1"/>
    </source>
</evidence>
<keyword evidence="2" id="KW-1185">Reference proteome</keyword>
<dbReference type="AlphaFoldDB" id="A0A6A6SSW0"/>
<organism evidence="1 2">
    <name type="scientific">Lophiostoma macrostomum CBS 122681</name>
    <dbReference type="NCBI Taxonomy" id="1314788"/>
    <lineage>
        <taxon>Eukaryota</taxon>
        <taxon>Fungi</taxon>
        <taxon>Dikarya</taxon>
        <taxon>Ascomycota</taxon>
        <taxon>Pezizomycotina</taxon>
        <taxon>Dothideomycetes</taxon>
        <taxon>Pleosporomycetidae</taxon>
        <taxon>Pleosporales</taxon>
        <taxon>Lophiostomataceae</taxon>
        <taxon>Lophiostoma</taxon>
    </lineage>
</organism>
<reference evidence="1" key="1">
    <citation type="journal article" date="2020" name="Stud. Mycol.">
        <title>101 Dothideomycetes genomes: a test case for predicting lifestyles and emergence of pathogens.</title>
        <authorList>
            <person name="Haridas S."/>
            <person name="Albert R."/>
            <person name="Binder M."/>
            <person name="Bloem J."/>
            <person name="Labutti K."/>
            <person name="Salamov A."/>
            <person name="Andreopoulos B."/>
            <person name="Baker S."/>
            <person name="Barry K."/>
            <person name="Bills G."/>
            <person name="Bluhm B."/>
            <person name="Cannon C."/>
            <person name="Castanera R."/>
            <person name="Culley D."/>
            <person name="Daum C."/>
            <person name="Ezra D."/>
            <person name="Gonzalez J."/>
            <person name="Henrissat B."/>
            <person name="Kuo A."/>
            <person name="Liang C."/>
            <person name="Lipzen A."/>
            <person name="Lutzoni F."/>
            <person name="Magnuson J."/>
            <person name="Mondo S."/>
            <person name="Nolan M."/>
            <person name="Ohm R."/>
            <person name="Pangilinan J."/>
            <person name="Park H.-J."/>
            <person name="Ramirez L."/>
            <person name="Alfaro M."/>
            <person name="Sun H."/>
            <person name="Tritt A."/>
            <person name="Yoshinaga Y."/>
            <person name="Zwiers L.-H."/>
            <person name="Turgeon B."/>
            <person name="Goodwin S."/>
            <person name="Spatafora J."/>
            <person name="Crous P."/>
            <person name="Grigoriev I."/>
        </authorList>
    </citation>
    <scope>NUCLEOTIDE SEQUENCE</scope>
    <source>
        <strain evidence="1">CBS 122681</strain>
    </source>
</reference>
<gene>
    <name evidence="1" type="ORF">K491DRAFT_116112</name>
</gene>
<dbReference type="EMBL" id="MU004442">
    <property type="protein sequence ID" value="KAF2650866.1"/>
    <property type="molecule type" value="Genomic_DNA"/>
</dbReference>
<protein>
    <submittedName>
        <fullName evidence="1">Uncharacterized protein</fullName>
    </submittedName>
</protein>